<feature type="region of interest" description="Disordered" evidence="1">
    <location>
        <begin position="1"/>
        <end position="82"/>
    </location>
</feature>
<dbReference type="AlphaFoldDB" id="A0A1S3B205"/>
<evidence type="ECO:0000256" key="1">
    <source>
        <dbReference type="SAM" id="MobiDB-lite"/>
    </source>
</evidence>
<evidence type="ECO:0000313" key="3">
    <source>
        <dbReference type="Proteomes" id="UP001652600"/>
    </source>
</evidence>
<keyword evidence="3" id="KW-1185">Reference proteome</keyword>
<name>A0A1S3B205_CUCME</name>
<reference evidence="4" key="2">
    <citation type="submission" date="2025-04" db="UniProtKB">
        <authorList>
            <consortium name="RefSeq"/>
        </authorList>
    </citation>
    <scope>IDENTIFICATION</scope>
</reference>
<reference evidence="2" key="1">
    <citation type="submission" date="2023-03" db="UniProtKB">
        <authorList>
            <consortium name="EnsemblPlants"/>
        </authorList>
    </citation>
    <scope>IDENTIFICATION</scope>
</reference>
<proteinExistence type="predicted"/>
<dbReference type="KEGG" id="cmo:103485124"/>
<dbReference type="InParanoid" id="A0A1S3B205"/>
<dbReference type="OrthoDB" id="5544992at2759"/>
<dbReference type="Gramene" id="MELO3C002435.2.1">
    <property type="protein sequence ID" value="MELO3C002435.2.1"/>
    <property type="gene ID" value="MELO3C002435.2"/>
</dbReference>
<dbReference type="EnsemblPlants" id="MELO3C002435.2.1">
    <property type="protein sequence ID" value="MELO3C002435.2.1"/>
    <property type="gene ID" value="MELO3C002435.2"/>
</dbReference>
<dbReference type="PANTHER" id="PTHR34222:SF100">
    <property type="entry name" value="CCHC-TYPE DOMAIN-CONTAINING PROTEIN"/>
    <property type="match status" value="1"/>
</dbReference>
<protein>
    <submittedName>
        <fullName evidence="4">Uncharacterized protein LOC103485124</fullName>
    </submittedName>
</protein>
<sequence>MESRGILSPRRSNPNRTPPAHLPGSTSAPELTIQSAIPSTTSNRRTTKKGKAVGCGSRKDGSGLSHKKFSDYSPNHSPSPARTRDLQQLSIHDDTNEQNNPESNTPILSKIYKEIAFHRQGKTSIKTYYENLKQLWNEAASSTCTNSPQSSSNIAIVDHIELMERDKLMLFLLGLKDSYSSLCSQFLLKPSQTVDEAYSTIIREKKGRKCSTSKKEAKY</sequence>
<gene>
    <name evidence="4" type="primary">LOC103485124</name>
    <name evidence="2" type="synonym">103485124</name>
</gene>
<dbReference type="RefSeq" id="XP_008440818.1">
    <property type="nucleotide sequence ID" value="XM_008442596.2"/>
</dbReference>
<dbReference type="Proteomes" id="UP001652600">
    <property type="component" value="Chromosome 12"/>
</dbReference>
<evidence type="ECO:0000313" key="2">
    <source>
        <dbReference type="EnsemblPlants" id="MELO3C002435.2.1"/>
    </source>
</evidence>
<dbReference type="PANTHER" id="PTHR34222">
    <property type="entry name" value="GAG_PRE-INTEGRS DOMAIN-CONTAINING PROTEIN"/>
    <property type="match status" value="1"/>
</dbReference>
<dbReference type="GeneID" id="103485124"/>
<organism evidence="3 4">
    <name type="scientific">Cucumis melo</name>
    <name type="common">Muskmelon</name>
    <dbReference type="NCBI Taxonomy" id="3656"/>
    <lineage>
        <taxon>Eukaryota</taxon>
        <taxon>Viridiplantae</taxon>
        <taxon>Streptophyta</taxon>
        <taxon>Embryophyta</taxon>
        <taxon>Tracheophyta</taxon>
        <taxon>Spermatophyta</taxon>
        <taxon>Magnoliopsida</taxon>
        <taxon>eudicotyledons</taxon>
        <taxon>Gunneridae</taxon>
        <taxon>Pentapetalae</taxon>
        <taxon>rosids</taxon>
        <taxon>fabids</taxon>
        <taxon>Cucurbitales</taxon>
        <taxon>Cucurbitaceae</taxon>
        <taxon>Benincaseae</taxon>
        <taxon>Cucumis</taxon>
    </lineage>
</organism>
<feature type="compositionally biased region" description="Polar residues" evidence="1">
    <location>
        <begin position="24"/>
        <end position="44"/>
    </location>
</feature>
<accession>A0A1S3B205</accession>
<feature type="compositionally biased region" description="Polar residues" evidence="1">
    <location>
        <begin position="72"/>
        <end position="82"/>
    </location>
</feature>
<evidence type="ECO:0000313" key="4">
    <source>
        <dbReference type="RefSeq" id="XP_008440818.1"/>
    </source>
</evidence>